<reference evidence="2 3" key="2">
    <citation type="submission" date="2016-08" db="EMBL/GenBank/DDBJ databases">
        <title>Pervasive Adenine N6-methylation of Active Genes in Fungi.</title>
        <authorList>
            <consortium name="DOE Joint Genome Institute"/>
            <person name="Mondo S.J."/>
            <person name="Dannebaum R.O."/>
            <person name="Kuo R.C."/>
            <person name="Labutti K."/>
            <person name="Haridas S."/>
            <person name="Kuo A."/>
            <person name="Salamov A."/>
            <person name="Ahrendt S.R."/>
            <person name="Lipzen A."/>
            <person name="Sullivan W."/>
            <person name="Andreopoulos W.B."/>
            <person name="Clum A."/>
            <person name="Lindquist E."/>
            <person name="Daum C."/>
            <person name="Ramamoorthy G.K."/>
            <person name="Gryganskyi A."/>
            <person name="Culley D."/>
            <person name="Magnuson J.K."/>
            <person name="James T.Y."/>
            <person name="O'Malley M.A."/>
            <person name="Stajich J.E."/>
            <person name="Spatafora J.W."/>
            <person name="Visel A."/>
            <person name="Grigoriev I.V."/>
        </authorList>
    </citation>
    <scope>NUCLEOTIDE SEQUENCE [LARGE SCALE GENOMIC DNA]</scope>
    <source>
        <strain evidence="3">finn</strain>
    </source>
</reference>
<dbReference type="EMBL" id="MCFH01000017">
    <property type="protein sequence ID" value="ORX51830.1"/>
    <property type="molecule type" value="Genomic_DNA"/>
</dbReference>
<name>A0A1Y1VB93_9FUNG</name>
<dbReference type="AlphaFoldDB" id="A0A1Y1VB93"/>
<evidence type="ECO:0000256" key="1">
    <source>
        <dbReference type="SAM" id="Coils"/>
    </source>
</evidence>
<feature type="coiled-coil region" evidence="1">
    <location>
        <begin position="76"/>
        <end position="165"/>
    </location>
</feature>
<dbReference type="Proteomes" id="UP000193719">
    <property type="component" value="Unassembled WGS sequence"/>
</dbReference>
<gene>
    <name evidence="2" type="ORF">BCR36DRAFT_369738</name>
</gene>
<organism evidence="2 3">
    <name type="scientific">Piromyces finnis</name>
    <dbReference type="NCBI Taxonomy" id="1754191"/>
    <lineage>
        <taxon>Eukaryota</taxon>
        <taxon>Fungi</taxon>
        <taxon>Fungi incertae sedis</taxon>
        <taxon>Chytridiomycota</taxon>
        <taxon>Chytridiomycota incertae sedis</taxon>
        <taxon>Neocallimastigomycetes</taxon>
        <taxon>Neocallimastigales</taxon>
        <taxon>Neocallimastigaceae</taxon>
        <taxon>Piromyces</taxon>
    </lineage>
</organism>
<reference evidence="2 3" key="1">
    <citation type="submission" date="2016-08" db="EMBL/GenBank/DDBJ databases">
        <title>Genomes of anaerobic fungi encode conserved fungal cellulosomes for biomass hydrolysis.</title>
        <authorList>
            <consortium name="DOE Joint Genome Institute"/>
            <person name="Haitjema C.H."/>
            <person name="Gilmore S.P."/>
            <person name="Henske J.K."/>
            <person name="Solomon K.V."/>
            <person name="De Groot R."/>
            <person name="Kuo A."/>
            <person name="Mondo S.J."/>
            <person name="Salamov A.A."/>
            <person name="Labutti K."/>
            <person name="Zhao Z."/>
            <person name="Chiniquy J."/>
            <person name="Barry K."/>
            <person name="Brewer H.M."/>
            <person name="Purvine S.O."/>
            <person name="Wright A.T."/>
            <person name="Boxma B."/>
            <person name="Van Alen T."/>
            <person name="Hackstein J.H."/>
            <person name="Baker S.E."/>
            <person name="Grigoriev I.V."/>
            <person name="O'Malley M.A."/>
        </authorList>
    </citation>
    <scope>NUCLEOTIDE SEQUENCE [LARGE SCALE GENOMIC DNA]</scope>
    <source>
        <strain evidence="3">finn</strain>
    </source>
</reference>
<keyword evidence="3" id="KW-1185">Reference proteome</keyword>
<sequence length="258" mass="30839">MSTNNRNNPQQVNNIEETNSLDFIINPIELKDMESFNKSNDEEREEIDFKVFKATVCSLIEGKKDEELKDYLYKWYQNQETLFKTLKEQIVNLLEENTFFEKQYKKQINLRCQDLKDVLDKREYFNQEIKKVKEEIQLLQTGGTQAEVKRKFDKLNQKINDLRYDLNPKAERIELTKKVNKTEKQITAQWKEIELLRNKVDTFDKRLTALIIDNELKEIFPASETAISNEIKKRRLSNFQIEIDLTNEQDKKSQEQAN</sequence>
<comment type="caution">
    <text evidence="2">The sequence shown here is derived from an EMBL/GenBank/DDBJ whole genome shotgun (WGS) entry which is preliminary data.</text>
</comment>
<keyword evidence="1" id="KW-0175">Coiled coil</keyword>
<protein>
    <submittedName>
        <fullName evidence="2">Uncharacterized protein</fullName>
    </submittedName>
</protein>
<evidence type="ECO:0000313" key="3">
    <source>
        <dbReference type="Proteomes" id="UP000193719"/>
    </source>
</evidence>
<evidence type="ECO:0000313" key="2">
    <source>
        <dbReference type="EMBL" id="ORX51830.1"/>
    </source>
</evidence>
<accession>A0A1Y1VB93</accession>
<proteinExistence type="predicted"/>